<dbReference type="GO" id="GO:0016787">
    <property type="term" value="F:hydrolase activity"/>
    <property type="evidence" value="ECO:0007669"/>
    <property type="project" value="UniProtKB-KW"/>
</dbReference>
<dbReference type="Pfam" id="PF00561">
    <property type="entry name" value="Abhydrolase_1"/>
    <property type="match status" value="1"/>
</dbReference>
<dbReference type="InterPro" id="IPR029058">
    <property type="entry name" value="AB_hydrolase_fold"/>
</dbReference>
<evidence type="ECO:0000259" key="1">
    <source>
        <dbReference type="Pfam" id="PF00561"/>
    </source>
</evidence>
<dbReference type="EMBL" id="JAZDRO010000004">
    <property type="protein sequence ID" value="MEE2567267.1"/>
    <property type="molecule type" value="Genomic_DNA"/>
</dbReference>
<accession>A0ABU7M0C1</accession>
<gene>
    <name evidence="2" type="ORF">V0U35_11320</name>
</gene>
<dbReference type="Gene3D" id="3.40.50.1820">
    <property type="entry name" value="alpha/beta hydrolase"/>
    <property type="match status" value="1"/>
</dbReference>
<proteinExistence type="predicted"/>
<keyword evidence="3" id="KW-1185">Reference proteome</keyword>
<feature type="domain" description="AB hydrolase-1" evidence="1">
    <location>
        <begin position="34"/>
        <end position="138"/>
    </location>
</feature>
<dbReference type="PANTHER" id="PTHR42103">
    <property type="entry name" value="ALPHA/BETA-HYDROLASES SUPERFAMILY PROTEIN"/>
    <property type="match status" value="1"/>
</dbReference>
<protein>
    <submittedName>
        <fullName evidence="2">Alpha/beta hydrolase</fullName>
    </submittedName>
</protein>
<dbReference type="RefSeq" id="WP_330196825.1">
    <property type="nucleotide sequence ID" value="NZ_JAZDRO010000004.1"/>
</dbReference>
<keyword evidence="2" id="KW-0378">Hydrolase</keyword>
<name>A0ABU7M0C1_9PROT</name>
<comment type="caution">
    <text evidence="2">The sequence shown here is derived from an EMBL/GenBank/DDBJ whole genome shotgun (WGS) entry which is preliminary data.</text>
</comment>
<dbReference type="InterPro" id="IPR000073">
    <property type="entry name" value="AB_hydrolase_1"/>
</dbReference>
<dbReference type="SUPFAM" id="SSF53474">
    <property type="entry name" value="alpha/beta-Hydrolases"/>
    <property type="match status" value="1"/>
</dbReference>
<organism evidence="2 3">
    <name type="scientific">Hyphobacterium marinum</name>
    <dbReference type="NCBI Taxonomy" id="3116574"/>
    <lineage>
        <taxon>Bacteria</taxon>
        <taxon>Pseudomonadati</taxon>
        <taxon>Pseudomonadota</taxon>
        <taxon>Alphaproteobacteria</taxon>
        <taxon>Maricaulales</taxon>
        <taxon>Maricaulaceae</taxon>
        <taxon>Hyphobacterium</taxon>
    </lineage>
</organism>
<reference evidence="2 3" key="1">
    <citation type="submission" date="2024-01" db="EMBL/GenBank/DDBJ databases">
        <title>Hyphobacterium bacterium isolated from marine sediment.</title>
        <authorList>
            <person name="Zhao S."/>
        </authorList>
    </citation>
    <scope>NUCLEOTIDE SEQUENCE [LARGE SCALE GENOMIC DNA]</scope>
    <source>
        <strain evidence="2 3">Y60-23</strain>
    </source>
</reference>
<evidence type="ECO:0000313" key="3">
    <source>
        <dbReference type="Proteomes" id="UP001310692"/>
    </source>
</evidence>
<evidence type="ECO:0000313" key="2">
    <source>
        <dbReference type="EMBL" id="MEE2567267.1"/>
    </source>
</evidence>
<dbReference type="PANTHER" id="PTHR42103:SF2">
    <property type="entry name" value="AB HYDROLASE-1 DOMAIN-CONTAINING PROTEIN"/>
    <property type="match status" value="1"/>
</dbReference>
<sequence length="222" mass="24694">MPDVIIPGPEGRLEGKYTPGKEEFAPIALILHAHPLGGGNMENLSSVMMYDVFRRRGFATLRFNFRGVGRSQGSYDQGLGELSDAATALDWIQAYNGNAPFSWVAGHSFGAWVGMQLLMRRPEVAGFISVAPPTNMYDFTFLAPCPASGIIIQGSEDKIVPTDDVDRVMSKIRVQKGIEITREIEPGAGHMFANHMPQLEQRIEDYLDRRLPIVFNERKPKD</sequence>
<dbReference type="Proteomes" id="UP001310692">
    <property type="component" value="Unassembled WGS sequence"/>
</dbReference>